<keyword evidence="2" id="KW-0285">Flavoprotein</keyword>
<keyword evidence="4" id="KW-1185">Reference proteome</keyword>
<keyword evidence="2" id="KW-0274">FAD</keyword>
<protein>
    <submittedName>
        <fullName evidence="3">Tryptophan halogenase</fullName>
    </submittedName>
</protein>
<feature type="binding site" evidence="2">
    <location>
        <position position="182"/>
    </location>
    <ligand>
        <name>FAD</name>
        <dbReference type="ChEBI" id="CHEBI:57692"/>
    </ligand>
</feature>
<accession>A0A1M5VHV0</accession>
<evidence type="ECO:0000313" key="3">
    <source>
        <dbReference type="EMBL" id="SHH74758.1"/>
    </source>
</evidence>
<dbReference type="InterPro" id="IPR006905">
    <property type="entry name" value="Flavin_halogenase"/>
</dbReference>
<dbReference type="GO" id="GO:0004497">
    <property type="term" value="F:monooxygenase activity"/>
    <property type="evidence" value="ECO:0007669"/>
    <property type="project" value="InterPro"/>
</dbReference>
<dbReference type="InterPro" id="IPR033856">
    <property type="entry name" value="Trp_halogen"/>
</dbReference>
<reference evidence="3 4" key="1">
    <citation type="submission" date="2016-11" db="EMBL/GenBank/DDBJ databases">
        <authorList>
            <person name="Jaros S."/>
            <person name="Januszkiewicz K."/>
            <person name="Wedrychowicz H."/>
        </authorList>
    </citation>
    <scope>NUCLEOTIDE SEQUENCE [LARGE SCALE GENOMIC DNA]</scope>
    <source>
        <strain evidence="3 4">DSM 16917</strain>
    </source>
</reference>
<gene>
    <name evidence="3" type="ORF">SAMN02745129_2785</name>
</gene>
<dbReference type="PANTHER" id="PTHR43747">
    <property type="entry name" value="FAD-BINDING PROTEIN"/>
    <property type="match status" value="1"/>
</dbReference>
<dbReference type="InterPro" id="IPR050816">
    <property type="entry name" value="Flavin-dep_Halogenase_NPB"/>
</dbReference>
<feature type="binding site" evidence="2">
    <location>
        <position position="339"/>
    </location>
    <ligand>
        <name>L-tryptophan</name>
        <dbReference type="ChEBI" id="CHEBI:57912"/>
    </ligand>
</feature>
<feature type="binding site" evidence="2">
    <location>
        <begin position="12"/>
        <end position="15"/>
    </location>
    <ligand>
        <name>FAD</name>
        <dbReference type="ChEBI" id="CHEBI:57692"/>
    </ligand>
</feature>
<organism evidence="3 4">
    <name type="scientific">Ferrimonas marina</name>
    <dbReference type="NCBI Taxonomy" id="299255"/>
    <lineage>
        <taxon>Bacteria</taxon>
        <taxon>Pseudomonadati</taxon>
        <taxon>Pseudomonadota</taxon>
        <taxon>Gammaproteobacteria</taxon>
        <taxon>Alteromonadales</taxon>
        <taxon>Ferrimonadaceae</taxon>
        <taxon>Ferrimonas</taxon>
    </lineage>
</organism>
<keyword evidence="2" id="KW-0547">Nucleotide-binding</keyword>
<dbReference type="AlphaFoldDB" id="A0A1M5VHV0"/>
<dbReference type="RefSeq" id="WP_067656635.1">
    <property type="nucleotide sequence ID" value="NZ_FQXG01000004.1"/>
</dbReference>
<dbReference type="OrthoDB" id="7178350at2"/>
<sequence>MKPMERVVILGGGSAGWMAAAMLARMLGPSLVITLVESEQIGTVGVGEAAIPPLQLFNQALGLSEAEFMSATAASIKLGIQFEGWGGAGERYMHAFGQVGKDLGLTPFHHYWLQAGEETERFWDYSLNEQAARAGRVLLPSPPQGKMLGGLVHAYHFDAHRYAQTLRRYSERLGVRRVAGEVVRVPLCPDSGQIQALELADGQRIEGELFIDCSGFAGRLIEQALGSGFEDWGHWLPCDRAWAVPCEGAESIAPYTRSIAREAGWQWQIPLQHRIGNGLVFSSRFQDEQSAKESLLANLPGKPLAEPKLLRFRTGRRRQPWLRNCVALGLASGFLEPLESTSIHLVQSGIMRLLKLFPNHGPMDSLAAEYNRQSQREFEQVRDFLILHYHLNRRDEPLWQHCRSMSLPDSLSHKLVLFAEQGRVLRDSDELFTEVAWVQVMLGQGLRPQQAHPLAAALSPAERRDYLGHLRTIVMGTLQGMPSHRAFLQRYCPQAKE</sequence>
<feature type="binding site" evidence="2">
    <location>
        <position position="343"/>
    </location>
    <ligand>
        <name>FAD</name>
        <dbReference type="ChEBI" id="CHEBI:57692"/>
    </ligand>
</feature>
<dbReference type="Pfam" id="PF04820">
    <property type="entry name" value="Trp_halogenase"/>
    <property type="match status" value="1"/>
</dbReference>
<dbReference type="PANTHER" id="PTHR43747:SF4">
    <property type="entry name" value="FLAVIN-DEPENDENT TRYPTOPHAN HALOGENASE"/>
    <property type="match status" value="1"/>
</dbReference>
<dbReference type="InterPro" id="IPR036188">
    <property type="entry name" value="FAD/NAD-bd_sf"/>
</dbReference>
<dbReference type="EMBL" id="FQXG01000004">
    <property type="protein sequence ID" value="SHH74758.1"/>
    <property type="molecule type" value="Genomic_DNA"/>
</dbReference>
<feature type="active site" evidence="1">
    <location>
        <position position="77"/>
    </location>
</feature>
<dbReference type="GO" id="GO:0000166">
    <property type="term" value="F:nucleotide binding"/>
    <property type="evidence" value="ECO:0007669"/>
    <property type="project" value="UniProtKB-KW"/>
</dbReference>
<dbReference type="PIRSF" id="PIRSF011396">
    <property type="entry name" value="Trp_halogenase"/>
    <property type="match status" value="1"/>
</dbReference>
<evidence type="ECO:0000256" key="1">
    <source>
        <dbReference type="PIRSR" id="PIRSR011396-1"/>
    </source>
</evidence>
<dbReference type="Gene3D" id="3.50.50.60">
    <property type="entry name" value="FAD/NAD(P)-binding domain"/>
    <property type="match status" value="1"/>
</dbReference>
<dbReference type="SUPFAM" id="SSF51905">
    <property type="entry name" value="FAD/NAD(P)-binding domain"/>
    <property type="match status" value="1"/>
</dbReference>
<name>A0A1M5VHV0_9GAMM</name>
<feature type="binding site" evidence="2">
    <location>
        <position position="330"/>
    </location>
    <ligand>
        <name>FAD</name>
        <dbReference type="ChEBI" id="CHEBI:57692"/>
    </ligand>
</feature>
<proteinExistence type="predicted"/>
<evidence type="ECO:0000256" key="2">
    <source>
        <dbReference type="PIRSR" id="PIRSR011396-2"/>
    </source>
</evidence>
<dbReference type="Proteomes" id="UP000184268">
    <property type="component" value="Unassembled WGS sequence"/>
</dbReference>
<evidence type="ECO:0000313" key="4">
    <source>
        <dbReference type="Proteomes" id="UP000184268"/>
    </source>
</evidence>
<feature type="binding site" evidence="2">
    <location>
        <position position="77"/>
    </location>
    <ligand>
        <name>7-chloro-L-tryptophan</name>
        <dbReference type="ChEBI" id="CHEBI:58713"/>
    </ligand>
</feature>
<dbReference type="STRING" id="299255.SAMN02745129_2785"/>